<evidence type="ECO:0000313" key="1">
    <source>
        <dbReference type="EMBL" id="CBK68600.1"/>
    </source>
</evidence>
<reference evidence="1 2" key="2">
    <citation type="submission" date="2010-03" db="EMBL/GenBank/DDBJ databases">
        <authorList>
            <person name="Pajon A."/>
        </authorList>
    </citation>
    <scope>NUCLEOTIDE SEQUENCE [LARGE SCALE GENOMIC DNA]</scope>
    <source>
        <strain evidence="1 2">XB1A</strain>
    </source>
</reference>
<proteinExistence type="predicted"/>
<name>D6D2E8_9BACE</name>
<dbReference type="Pfam" id="PF21980">
    <property type="entry name" value="MksE"/>
    <property type="match status" value="1"/>
</dbReference>
<dbReference type="Proteomes" id="UP000008795">
    <property type="component" value="Chromosome"/>
</dbReference>
<dbReference type="eggNOG" id="ENOG502ZX47">
    <property type="taxonomic scope" value="Bacteria"/>
</dbReference>
<dbReference type="HOGENOM" id="CLU_1451719_0_0_10"/>
<protein>
    <submittedName>
        <fullName evidence="1">Uncharacterized protein</fullName>
    </submittedName>
</protein>
<dbReference type="KEGG" id="bxy:BXY_36230"/>
<sequence length="185" mass="21504">MTMKYTEEIFNILSKGGFISSNSVSTQVKRLYDAIEEDLPDYYDYYKGIGFYLEGGDGYYYFTRKESKVDLERKLEAIQKWIDYLSFLKTYHSAFGPGFLFRAADIEIQIGCDIELKEKATKLFSDKKKYDEVVGKLLKELESIGLIEKENELDGTYKVLSAFHYMEDLVDCITISEEVQDEIPE</sequence>
<dbReference type="InterPro" id="IPR053841">
    <property type="entry name" value="MksE"/>
</dbReference>
<evidence type="ECO:0000313" key="2">
    <source>
        <dbReference type="Proteomes" id="UP000008795"/>
    </source>
</evidence>
<organism evidence="1 2">
    <name type="scientific">Bacteroides xylanisolvens XB1A</name>
    <dbReference type="NCBI Taxonomy" id="657309"/>
    <lineage>
        <taxon>Bacteria</taxon>
        <taxon>Pseudomonadati</taxon>
        <taxon>Bacteroidota</taxon>
        <taxon>Bacteroidia</taxon>
        <taxon>Bacteroidales</taxon>
        <taxon>Bacteroidaceae</taxon>
        <taxon>Bacteroides</taxon>
    </lineage>
</organism>
<reference evidence="1 2" key="1">
    <citation type="submission" date="2010-03" db="EMBL/GenBank/DDBJ databases">
        <title>The genome sequence of Bacteriodes xylanisolvens XB1A.</title>
        <authorList>
            <consortium name="metaHIT consortium -- http://www.metahit.eu/"/>
            <person name="Pajon A."/>
            <person name="Turner K."/>
            <person name="Parkhill J."/>
            <person name="Bernalier A."/>
        </authorList>
    </citation>
    <scope>NUCLEOTIDE SEQUENCE [LARGE SCALE GENOMIC DNA]</scope>
    <source>
        <strain evidence="1 2">XB1A</strain>
    </source>
</reference>
<accession>D6D2E8</accession>
<dbReference type="PATRIC" id="fig|657309.4.peg.2559"/>
<gene>
    <name evidence="1" type="ORF">BXY_36230</name>
</gene>
<dbReference type="EMBL" id="FP929033">
    <property type="protein sequence ID" value="CBK68600.1"/>
    <property type="molecule type" value="Genomic_DNA"/>
</dbReference>
<dbReference type="AlphaFoldDB" id="D6D2E8"/>